<dbReference type="Pfam" id="PF00528">
    <property type="entry name" value="BPD_transp_1"/>
    <property type="match status" value="1"/>
</dbReference>
<accession>A0A949NF77</accession>
<keyword evidence="4 7" id="KW-0812">Transmembrane</keyword>
<evidence type="ECO:0000256" key="6">
    <source>
        <dbReference type="ARBA" id="ARBA00023136"/>
    </source>
</evidence>
<dbReference type="EMBL" id="JAHQCW010000019">
    <property type="protein sequence ID" value="MBU9737329.1"/>
    <property type="molecule type" value="Genomic_DNA"/>
</dbReference>
<keyword evidence="3" id="KW-1003">Cell membrane</keyword>
<evidence type="ECO:0000259" key="8">
    <source>
        <dbReference type="PROSITE" id="PS50928"/>
    </source>
</evidence>
<dbReference type="PANTHER" id="PTHR30193:SF37">
    <property type="entry name" value="INNER MEMBRANE ABC TRANSPORTER PERMEASE PROTEIN YCJO"/>
    <property type="match status" value="1"/>
</dbReference>
<dbReference type="AlphaFoldDB" id="A0A949NF77"/>
<feature type="transmembrane region" description="Helical" evidence="7">
    <location>
        <begin position="73"/>
        <end position="95"/>
    </location>
</feature>
<comment type="similarity">
    <text evidence="7">Belongs to the binding-protein-dependent transport system permease family.</text>
</comment>
<dbReference type="SUPFAM" id="SSF160964">
    <property type="entry name" value="MalF N-terminal region-like"/>
    <property type="match status" value="1"/>
</dbReference>
<keyword evidence="5 7" id="KW-1133">Transmembrane helix</keyword>
<dbReference type="RefSeq" id="WP_158342473.1">
    <property type="nucleotide sequence ID" value="NZ_JAHQCW010000019.1"/>
</dbReference>
<dbReference type="SUPFAM" id="SSF161098">
    <property type="entry name" value="MetI-like"/>
    <property type="match status" value="1"/>
</dbReference>
<evidence type="ECO:0000256" key="7">
    <source>
        <dbReference type="RuleBase" id="RU363032"/>
    </source>
</evidence>
<comment type="caution">
    <text evidence="9">The sequence shown here is derived from an EMBL/GenBank/DDBJ whole genome shotgun (WGS) entry which is preliminary data.</text>
</comment>
<protein>
    <submittedName>
        <fullName evidence="9">Sugar ABC transporter permease</fullName>
    </submittedName>
</protein>
<evidence type="ECO:0000256" key="1">
    <source>
        <dbReference type="ARBA" id="ARBA00004651"/>
    </source>
</evidence>
<name>A0A949NF77_9FIRM</name>
<sequence length="292" mass="32692">MLKNKKKIYPLYFVLPALIIYFIFFILPSLSGMFYAFTDWNSRSIHTYQFVGIENFKKIFSDPNLKLALWNTFFFAVVTVVLKNVVGLALALLASNNSMLSGGYMRGIFYLPNFLNMVIIGVMFTAILYPTGPLNALLSVFGIQGMDWLNNRKVAMGSVCLVEVWRTAGFHMIIYLAALKSIPADYFEAAKVDGAGYFQRLRHIILPLITQGITINLIFAIINGLKVFDQVYILTNGGPGNATQVVSTMIYKMFGNGLWGVGTAYNLVLTVLILLICIGVIVLLKRKEVDYN</sequence>
<feature type="transmembrane region" description="Helical" evidence="7">
    <location>
        <begin position="12"/>
        <end position="37"/>
    </location>
</feature>
<feature type="domain" description="ABC transmembrane type-1" evidence="8">
    <location>
        <begin position="69"/>
        <end position="280"/>
    </location>
</feature>
<keyword evidence="6 7" id="KW-0472">Membrane</keyword>
<evidence type="ECO:0000256" key="5">
    <source>
        <dbReference type="ARBA" id="ARBA00022989"/>
    </source>
</evidence>
<dbReference type="CDD" id="cd06261">
    <property type="entry name" value="TM_PBP2"/>
    <property type="match status" value="1"/>
</dbReference>
<feature type="transmembrane region" description="Helical" evidence="7">
    <location>
        <begin position="263"/>
        <end position="284"/>
    </location>
</feature>
<dbReference type="InterPro" id="IPR035906">
    <property type="entry name" value="MetI-like_sf"/>
</dbReference>
<organism evidence="9 10">
    <name type="scientific">Diplocloster agilis</name>
    <dbReference type="NCBI Taxonomy" id="2850323"/>
    <lineage>
        <taxon>Bacteria</taxon>
        <taxon>Bacillati</taxon>
        <taxon>Bacillota</taxon>
        <taxon>Clostridia</taxon>
        <taxon>Lachnospirales</taxon>
        <taxon>Lachnospiraceae</taxon>
        <taxon>Diplocloster</taxon>
    </lineage>
</organism>
<proteinExistence type="inferred from homology"/>
<evidence type="ECO:0000256" key="4">
    <source>
        <dbReference type="ARBA" id="ARBA00022692"/>
    </source>
</evidence>
<evidence type="ECO:0000313" key="10">
    <source>
        <dbReference type="Proteomes" id="UP000712157"/>
    </source>
</evidence>
<reference evidence="9" key="1">
    <citation type="submission" date="2021-06" db="EMBL/GenBank/DDBJ databases">
        <title>Description of novel taxa of the family Lachnospiraceae.</title>
        <authorList>
            <person name="Chaplin A.V."/>
            <person name="Sokolova S.R."/>
            <person name="Pikina A.P."/>
            <person name="Korzhanova M."/>
            <person name="Belova V."/>
            <person name="Korostin D."/>
            <person name="Efimov B.A."/>
        </authorList>
    </citation>
    <scope>NUCLEOTIDE SEQUENCE</scope>
    <source>
        <strain evidence="9">ASD5720</strain>
    </source>
</reference>
<evidence type="ECO:0000256" key="2">
    <source>
        <dbReference type="ARBA" id="ARBA00022448"/>
    </source>
</evidence>
<dbReference type="GO" id="GO:0005886">
    <property type="term" value="C:plasma membrane"/>
    <property type="evidence" value="ECO:0007669"/>
    <property type="project" value="UniProtKB-SubCell"/>
</dbReference>
<dbReference type="GO" id="GO:0055085">
    <property type="term" value="P:transmembrane transport"/>
    <property type="evidence" value="ECO:0007669"/>
    <property type="project" value="InterPro"/>
</dbReference>
<dbReference type="Proteomes" id="UP000712157">
    <property type="component" value="Unassembled WGS sequence"/>
</dbReference>
<evidence type="ECO:0000313" key="9">
    <source>
        <dbReference type="EMBL" id="MBU9737329.1"/>
    </source>
</evidence>
<keyword evidence="10" id="KW-1185">Reference proteome</keyword>
<feature type="transmembrane region" description="Helical" evidence="7">
    <location>
        <begin position="204"/>
        <end position="222"/>
    </location>
</feature>
<keyword evidence="2 7" id="KW-0813">Transport</keyword>
<gene>
    <name evidence="9" type="ORF">KTH89_12335</name>
</gene>
<feature type="transmembrane region" description="Helical" evidence="7">
    <location>
        <begin position="107"/>
        <end position="129"/>
    </location>
</feature>
<dbReference type="PANTHER" id="PTHR30193">
    <property type="entry name" value="ABC TRANSPORTER PERMEASE PROTEIN"/>
    <property type="match status" value="1"/>
</dbReference>
<dbReference type="InterPro" id="IPR051393">
    <property type="entry name" value="ABC_transporter_permease"/>
</dbReference>
<comment type="subcellular location">
    <subcellularLocation>
        <location evidence="1 7">Cell membrane</location>
        <topology evidence="1 7">Multi-pass membrane protein</topology>
    </subcellularLocation>
</comment>
<evidence type="ECO:0000256" key="3">
    <source>
        <dbReference type="ARBA" id="ARBA00022475"/>
    </source>
</evidence>
<dbReference type="Gene3D" id="1.10.3720.10">
    <property type="entry name" value="MetI-like"/>
    <property type="match status" value="1"/>
</dbReference>
<dbReference type="PROSITE" id="PS50928">
    <property type="entry name" value="ABC_TM1"/>
    <property type="match status" value="1"/>
</dbReference>
<dbReference type="InterPro" id="IPR000515">
    <property type="entry name" value="MetI-like"/>
</dbReference>